<organism evidence="1 2">
    <name type="scientific">Meloidogyne incognita</name>
    <name type="common">Southern root-knot nematode worm</name>
    <name type="synonym">Oxyuris incognita</name>
    <dbReference type="NCBI Taxonomy" id="6306"/>
    <lineage>
        <taxon>Eukaryota</taxon>
        <taxon>Metazoa</taxon>
        <taxon>Ecdysozoa</taxon>
        <taxon>Nematoda</taxon>
        <taxon>Chromadorea</taxon>
        <taxon>Rhabditida</taxon>
        <taxon>Tylenchina</taxon>
        <taxon>Tylenchomorpha</taxon>
        <taxon>Tylenchoidea</taxon>
        <taxon>Meloidogynidae</taxon>
        <taxon>Meloidogyninae</taxon>
        <taxon>Meloidogyne</taxon>
        <taxon>Meloidogyne incognita group</taxon>
    </lineage>
</organism>
<accession>A0A914L4D2</accession>
<proteinExistence type="predicted"/>
<dbReference type="WBParaSite" id="Minc3s00267g08999">
    <property type="protein sequence ID" value="Minc3s00267g08999"/>
    <property type="gene ID" value="Minc3s00267g08999"/>
</dbReference>
<name>A0A914L4D2_MELIC</name>
<keyword evidence="1" id="KW-1185">Reference proteome</keyword>
<sequence length="126" mass="14743">MGKANMNKGKKINMYMSNMNKVNKDKANKLNMDMDEFGVDVVDLCMAIDVRRLLRYRYTKMKLSTRRTYVHNFLSFLAQFVLEQVNRASINKVNMDEVVGMEVTELVQTIEIDPRKFGNITFFTDL</sequence>
<evidence type="ECO:0000313" key="1">
    <source>
        <dbReference type="Proteomes" id="UP000887563"/>
    </source>
</evidence>
<dbReference type="Proteomes" id="UP000887563">
    <property type="component" value="Unplaced"/>
</dbReference>
<protein>
    <submittedName>
        <fullName evidence="2">Uncharacterized protein</fullName>
    </submittedName>
</protein>
<evidence type="ECO:0000313" key="2">
    <source>
        <dbReference type="WBParaSite" id="Minc3s00267g08999"/>
    </source>
</evidence>
<reference evidence="2" key="1">
    <citation type="submission" date="2022-11" db="UniProtKB">
        <authorList>
            <consortium name="WormBaseParasite"/>
        </authorList>
    </citation>
    <scope>IDENTIFICATION</scope>
</reference>
<dbReference type="AlphaFoldDB" id="A0A914L4D2"/>